<evidence type="ECO:0000313" key="3">
    <source>
        <dbReference type="Proteomes" id="UP000288293"/>
    </source>
</evidence>
<name>A0A432W8A4_9GAMM</name>
<dbReference type="RefSeq" id="WP_126803065.1">
    <property type="nucleotide sequence ID" value="NZ_PIPL01000001.1"/>
</dbReference>
<comment type="caution">
    <text evidence="2">The sequence shown here is derived from an EMBL/GenBank/DDBJ whole genome shotgun (WGS) entry which is preliminary data.</text>
</comment>
<keyword evidence="1" id="KW-0732">Signal</keyword>
<gene>
    <name evidence="2" type="ORF">CWE09_05925</name>
</gene>
<dbReference type="AlphaFoldDB" id="A0A432W8A4"/>
<dbReference type="OrthoDB" id="6240809at2"/>
<evidence type="ECO:0000313" key="2">
    <source>
        <dbReference type="EMBL" id="RUO26251.1"/>
    </source>
</evidence>
<protein>
    <submittedName>
        <fullName evidence="2">YjbF family lipoprotein</fullName>
    </submittedName>
</protein>
<organism evidence="2 3">
    <name type="scientific">Aliidiomarina minuta</name>
    <dbReference type="NCBI Taxonomy" id="880057"/>
    <lineage>
        <taxon>Bacteria</taxon>
        <taxon>Pseudomonadati</taxon>
        <taxon>Pseudomonadota</taxon>
        <taxon>Gammaproteobacteria</taxon>
        <taxon>Alteromonadales</taxon>
        <taxon>Idiomarinaceae</taxon>
        <taxon>Aliidiomarina</taxon>
    </lineage>
</organism>
<keyword evidence="3" id="KW-1185">Reference proteome</keyword>
<keyword evidence="2" id="KW-0449">Lipoprotein</keyword>
<dbReference type="Gene3D" id="2.40.360.10">
    <property type="entry name" value="YmcC-like"/>
    <property type="match status" value="1"/>
</dbReference>
<evidence type="ECO:0000256" key="1">
    <source>
        <dbReference type="SAM" id="SignalP"/>
    </source>
</evidence>
<dbReference type="EMBL" id="PIPL01000001">
    <property type="protein sequence ID" value="RUO26251.1"/>
    <property type="molecule type" value="Genomic_DNA"/>
</dbReference>
<dbReference type="InterPro" id="IPR023373">
    <property type="entry name" value="YmcC_sf"/>
</dbReference>
<feature type="signal peptide" evidence="1">
    <location>
        <begin position="1"/>
        <end position="25"/>
    </location>
</feature>
<dbReference type="SUPFAM" id="SSF159270">
    <property type="entry name" value="YmcC-like"/>
    <property type="match status" value="1"/>
</dbReference>
<dbReference type="Proteomes" id="UP000288293">
    <property type="component" value="Unassembled WGS sequence"/>
</dbReference>
<sequence length="222" mass="25112">MSFLPLSAKSVIALCSIFVLGGCTAVTDETFETIKYAFSSPEDATLTEQQISDFPYTAMYARWDDSARLLVVLGYADGEELSWITAENETLITRGGRVVRTADVDTELLAVSNLAEDPLQCVLDEDGCNMTWTRYMDIERNQQRYSRRVHSDFSIVGEESLQLPDGKTYQVTRVEEHGELGTREFVNVFWLEADGHVVRSRQQIIPERAALELTQVKWVGRD</sequence>
<dbReference type="InterPro" id="IPR021308">
    <property type="entry name" value="GfcB"/>
</dbReference>
<dbReference type="Pfam" id="PF11102">
    <property type="entry name" value="YjbF"/>
    <property type="match status" value="1"/>
</dbReference>
<reference evidence="2 3" key="1">
    <citation type="journal article" date="2011" name="Front. Microbiol.">
        <title>Genomic signatures of strain selection and enhancement in Bacillus atrophaeus var. globigii, a historical biowarfare simulant.</title>
        <authorList>
            <person name="Gibbons H.S."/>
            <person name="Broomall S.M."/>
            <person name="McNew L.A."/>
            <person name="Daligault H."/>
            <person name="Chapman C."/>
            <person name="Bruce D."/>
            <person name="Karavis M."/>
            <person name="Krepps M."/>
            <person name="McGregor P.A."/>
            <person name="Hong C."/>
            <person name="Park K.H."/>
            <person name="Akmal A."/>
            <person name="Feldman A."/>
            <person name="Lin J.S."/>
            <person name="Chang W.E."/>
            <person name="Higgs B.W."/>
            <person name="Demirev P."/>
            <person name="Lindquist J."/>
            <person name="Liem A."/>
            <person name="Fochler E."/>
            <person name="Read T.D."/>
            <person name="Tapia R."/>
            <person name="Johnson S."/>
            <person name="Bishop-Lilly K.A."/>
            <person name="Detter C."/>
            <person name="Han C."/>
            <person name="Sozhamannan S."/>
            <person name="Rosenzweig C.N."/>
            <person name="Skowronski E.W."/>
        </authorList>
    </citation>
    <scope>NUCLEOTIDE SEQUENCE [LARGE SCALE GENOMIC DNA]</scope>
    <source>
        <strain evidence="2 3">MLST1</strain>
    </source>
</reference>
<proteinExistence type="predicted"/>
<accession>A0A432W8A4</accession>
<feature type="chain" id="PRO_5019444437" evidence="1">
    <location>
        <begin position="26"/>
        <end position="222"/>
    </location>
</feature>